<dbReference type="RefSeq" id="WP_338238428.1">
    <property type="nucleotide sequence ID" value="NZ_BQKE01000002.1"/>
</dbReference>
<dbReference type="Pfam" id="PF18962">
    <property type="entry name" value="Por_Secre_tail"/>
    <property type="match status" value="1"/>
</dbReference>
<accession>A0AAN4W041</accession>
<dbReference type="NCBIfam" id="TIGR04183">
    <property type="entry name" value="Por_Secre_tail"/>
    <property type="match status" value="1"/>
</dbReference>
<name>A0AAN4W041_9BACT</name>
<dbReference type="AlphaFoldDB" id="A0AAN4W041"/>
<organism evidence="3 4">
    <name type="scientific">Persicobacter diffluens</name>
    <dbReference type="NCBI Taxonomy" id="981"/>
    <lineage>
        <taxon>Bacteria</taxon>
        <taxon>Pseudomonadati</taxon>
        <taxon>Bacteroidota</taxon>
        <taxon>Cytophagia</taxon>
        <taxon>Cytophagales</taxon>
        <taxon>Persicobacteraceae</taxon>
        <taxon>Persicobacter</taxon>
    </lineage>
</organism>
<dbReference type="CDD" id="cd11576">
    <property type="entry name" value="GH99_GH71_like_2"/>
    <property type="match status" value="1"/>
</dbReference>
<keyword evidence="4" id="KW-1185">Reference proteome</keyword>
<feature type="domain" description="Secretion system C-terminal sorting" evidence="2">
    <location>
        <begin position="702"/>
        <end position="763"/>
    </location>
</feature>
<evidence type="ECO:0000313" key="3">
    <source>
        <dbReference type="EMBL" id="GJM63231.1"/>
    </source>
</evidence>
<comment type="caution">
    <text evidence="3">The sequence shown here is derived from an EMBL/GenBank/DDBJ whole genome shotgun (WGS) entry which is preliminary data.</text>
</comment>
<evidence type="ECO:0000256" key="1">
    <source>
        <dbReference type="SAM" id="SignalP"/>
    </source>
</evidence>
<sequence>MKYLYIFIGLLWPFFSLQAQDLKHKVVDNDGYEGKTMFGYQGWFASPEDESVRATWWHWGRNFYSTDIEDRTVDMLPDLREFPKNERMSTGYVSKEGQPIEVFSSGKKATVKRHMKWLRDYDIDGVFLQRFISENGDAGVMRFRDEVTKSVKEGTADYGRVFSVMYDGVAGKSKDIIADWKHLVDDLKITEGTNYLNQDGKPLVALWGYTVRETATPAELEEVMDFFENAPEERYRASVMLGVNDNWFKKTEFMPSLKKAKVISAWTPGRYRDQSGFDAYVWNQLRPSLNFCQEHDILYVPVAFPGFSWVNLQNDDPQHPLNAIPRLGGDFFWMQLKGYAEKNVGALYLAMFDEVDESTCYFKTLEKQSELPTEGQWLALDHDGYDLPSDHYLKLAGRARKIIAGEAPITDEISGLEEAIMTLRIIDDAKVELIFPNYGNSSEFEVSVDGGQTFTYKVKAAERTYMIEDLGCGTFNFVIKNAQGEHIPMGEVSLETEVPASPMPASNTVNVAPDQTFSWTQCPAGPVKFTKVFLAKNKDFSDASLQTFDGDQATATFDNLDMLQSYFWKVEIILETGQKFSSEVWSFSTKGKLEVEPATAPLPAIGADEVSLRPLLEWAVGDERTDAFRVLMSDTEALDEGDILATDLTTPEFEITNTLAHGVTHYWRVDQQVAGDWYPGQVWRFLTTSNPLQSIRQRVFAYPNPTTGILNISVDNLQSISVMNAAGQQQPVKVQGSKVDMSALESGMYFIRVVAGNEVNTIKVLKTF</sequence>
<feature type="chain" id="PRO_5043006917" description="Secretion system C-terminal sorting domain-containing protein" evidence="1">
    <location>
        <begin position="20"/>
        <end position="768"/>
    </location>
</feature>
<protein>
    <recommendedName>
        <fullName evidence="2">Secretion system C-terminal sorting domain-containing protein</fullName>
    </recommendedName>
</protein>
<feature type="signal peptide" evidence="1">
    <location>
        <begin position="1"/>
        <end position="19"/>
    </location>
</feature>
<dbReference type="Proteomes" id="UP001310022">
    <property type="component" value="Unassembled WGS sequence"/>
</dbReference>
<dbReference type="Gene3D" id="3.20.20.80">
    <property type="entry name" value="Glycosidases"/>
    <property type="match status" value="1"/>
</dbReference>
<dbReference type="InterPro" id="IPR013783">
    <property type="entry name" value="Ig-like_fold"/>
</dbReference>
<evidence type="ECO:0000313" key="4">
    <source>
        <dbReference type="Proteomes" id="UP001310022"/>
    </source>
</evidence>
<dbReference type="Gene3D" id="2.60.40.10">
    <property type="entry name" value="Immunoglobulins"/>
    <property type="match status" value="2"/>
</dbReference>
<dbReference type="InterPro" id="IPR026444">
    <property type="entry name" value="Secre_tail"/>
</dbReference>
<proteinExistence type="predicted"/>
<keyword evidence="1" id="KW-0732">Signal</keyword>
<dbReference type="EMBL" id="BQKE01000002">
    <property type="protein sequence ID" value="GJM63231.1"/>
    <property type="molecule type" value="Genomic_DNA"/>
</dbReference>
<gene>
    <name evidence="3" type="ORF">PEDI_37830</name>
</gene>
<evidence type="ECO:0000259" key="2">
    <source>
        <dbReference type="Pfam" id="PF18962"/>
    </source>
</evidence>
<reference evidence="3 4" key="1">
    <citation type="submission" date="2021-12" db="EMBL/GenBank/DDBJ databases">
        <title>Genome sequencing of bacteria with rrn-lacking chromosome and rrn-plasmid.</title>
        <authorList>
            <person name="Anda M."/>
            <person name="Iwasaki W."/>
        </authorList>
    </citation>
    <scope>NUCLEOTIDE SEQUENCE [LARGE SCALE GENOMIC DNA]</scope>
    <source>
        <strain evidence="3 4">NBRC 15940</strain>
    </source>
</reference>